<protein>
    <submittedName>
        <fullName evidence="5">Uncharacterized protein phtC</fullName>
    </submittedName>
</protein>
<evidence type="ECO:0000256" key="1">
    <source>
        <dbReference type="ARBA" id="ARBA00022723"/>
    </source>
</evidence>
<dbReference type="GO" id="GO:0005829">
    <property type="term" value="C:cytosol"/>
    <property type="evidence" value="ECO:0007669"/>
    <property type="project" value="TreeGrafter"/>
</dbReference>
<keyword evidence="2" id="KW-0456">Lyase</keyword>
<accession>Q60G70</accession>
<dbReference type="PANTHER" id="PTHR22789">
    <property type="entry name" value="FUCULOSE PHOSPHATE ALDOLASE"/>
    <property type="match status" value="1"/>
</dbReference>
<gene>
    <name evidence="5" type="primary">phtC</name>
</gene>
<dbReference type="EMBL" id="AB181126">
    <property type="protein sequence ID" value="BAD51806.1"/>
    <property type="molecule type" value="Genomic_DNA"/>
</dbReference>
<feature type="compositionally biased region" description="Gly residues" evidence="3">
    <location>
        <begin position="183"/>
        <end position="195"/>
    </location>
</feature>
<reference evidence="5" key="1">
    <citation type="journal article" date="2004" name="FEMS Microbiol. Lett.">
        <title>Genetic characterization of the dibenzofuran-degrading Actinobacteria carrying the dbfA1A2 gene homologues isolated from activated sludge.</title>
        <authorList>
            <person name="Noumura T."/>
            <person name="Habe H."/>
            <person name="Widada J."/>
            <person name="Chung J.S."/>
            <person name="Yoshida T."/>
            <person name="Nojiri H."/>
            <person name="Omori T."/>
        </authorList>
    </citation>
    <scope>NUCLEOTIDE SEQUENCE</scope>
    <source>
        <strain evidence="5">DFA3</strain>
    </source>
</reference>
<name>Q60G70_9NOCA</name>
<feature type="region of interest" description="Disordered" evidence="3">
    <location>
        <begin position="157"/>
        <end position="211"/>
    </location>
</feature>
<dbReference type="GO" id="GO:0016832">
    <property type="term" value="F:aldehyde-lyase activity"/>
    <property type="evidence" value="ECO:0007669"/>
    <property type="project" value="TreeGrafter"/>
</dbReference>
<evidence type="ECO:0000256" key="2">
    <source>
        <dbReference type="ARBA" id="ARBA00023239"/>
    </source>
</evidence>
<sequence length="211" mass="21729">MPERCDGGIPRQPADRRGRLLIRYRGPQEWGLAWTTAADVHLVDPGGAPGAPGELDGWSPPTELPLHVEVLRSRPEAASVVHVHPRAVVAADLAGLAIRPIVGAFDIPGAKLAAGGVPVYRRGVLVRNRGLALEMAAAMGKRPVVVLRGHGLTQRWIGPGSGPAGDQRGLSGPAVPSDRRCGRGAGGSAGRGLGGAARPRTGLQRGRGVAA</sequence>
<feature type="domain" description="Class II aldolase/adducin N-terminal" evidence="4">
    <location>
        <begin position="34"/>
        <end position="153"/>
    </location>
</feature>
<evidence type="ECO:0000259" key="4">
    <source>
        <dbReference type="Pfam" id="PF00596"/>
    </source>
</evidence>
<evidence type="ECO:0000313" key="5">
    <source>
        <dbReference type="EMBL" id="BAD51806.1"/>
    </source>
</evidence>
<dbReference type="PANTHER" id="PTHR22789:SF0">
    <property type="entry name" value="3-OXO-TETRONATE 4-PHOSPHATE DECARBOXYLASE-RELATED"/>
    <property type="match status" value="1"/>
</dbReference>
<dbReference type="InterPro" id="IPR036409">
    <property type="entry name" value="Aldolase_II/adducin_N_sf"/>
</dbReference>
<dbReference type="InterPro" id="IPR001303">
    <property type="entry name" value="Aldolase_II/adducin_N"/>
</dbReference>
<dbReference type="Pfam" id="PF00596">
    <property type="entry name" value="Aldolase_II"/>
    <property type="match status" value="1"/>
</dbReference>
<dbReference type="AlphaFoldDB" id="Q60G70"/>
<dbReference type="Gene3D" id="3.40.225.10">
    <property type="entry name" value="Class II aldolase/adducin N-terminal domain"/>
    <property type="match status" value="1"/>
</dbReference>
<dbReference type="InterPro" id="IPR050197">
    <property type="entry name" value="Aldolase_class_II_sugar_metab"/>
</dbReference>
<keyword evidence="1" id="KW-0479">Metal-binding</keyword>
<dbReference type="SUPFAM" id="SSF53639">
    <property type="entry name" value="AraD/HMP-PK domain-like"/>
    <property type="match status" value="1"/>
</dbReference>
<dbReference type="GO" id="GO:0019323">
    <property type="term" value="P:pentose catabolic process"/>
    <property type="evidence" value="ECO:0007669"/>
    <property type="project" value="TreeGrafter"/>
</dbReference>
<dbReference type="GO" id="GO:0046872">
    <property type="term" value="F:metal ion binding"/>
    <property type="evidence" value="ECO:0007669"/>
    <property type="project" value="UniProtKB-KW"/>
</dbReference>
<evidence type="ECO:0000256" key="3">
    <source>
        <dbReference type="SAM" id="MobiDB-lite"/>
    </source>
</evidence>
<organism evidence="5">
    <name type="scientific">Rhodococcus sp. DFA3</name>
    <dbReference type="NCBI Taxonomy" id="279353"/>
    <lineage>
        <taxon>Bacteria</taxon>
        <taxon>Bacillati</taxon>
        <taxon>Actinomycetota</taxon>
        <taxon>Actinomycetes</taxon>
        <taxon>Mycobacteriales</taxon>
        <taxon>Nocardiaceae</taxon>
        <taxon>Rhodococcus</taxon>
    </lineage>
</organism>
<proteinExistence type="predicted"/>